<reference evidence="1 2" key="1">
    <citation type="journal article" date="2018" name="Evol. Lett.">
        <title>Horizontal gene cluster transfer increased hallucinogenic mushroom diversity.</title>
        <authorList>
            <person name="Reynolds H.T."/>
            <person name="Vijayakumar V."/>
            <person name="Gluck-Thaler E."/>
            <person name="Korotkin H.B."/>
            <person name="Matheny P.B."/>
            <person name="Slot J.C."/>
        </authorList>
    </citation>
    <scope>NUCLEOTIDE SEQUENCE [LARGE SCALE GENOMIC DNA]</scope>
    <source>
        <strain evidence="1 2">2631</strain>
    </source>
</reference>
<evidence type="ECO:0000313" key="1">
    <source>
        <dbReference type="EMBL" id="PPQ71279.1"/>
    </source>
</evidence>
<dbReference type="InParanoid" id="A0A409VYF4"/>
<name>A0A409VYF4_PSICY</name>
<keyword evidence="2" id="KW-1185">Reference proteome</keyword>
<dbReference type="OrthoDB" id="163438at2759"/>
<proteinExistence type="predicted"/>
<dbReference type="EMBL" id="NHYD01003870">
    <property type="protein sequence ID" value="PPQ71279.1"/>
    <property type="molecule type" value="Genomic_DNA"/>
</dbReference>
<protein>
    <submittedName>
        <fullName evidence="1">Uncharacterized protein</fullName>
    </submittedName>
</protein>
<dbReference type="AlphaFoldDB" id="A0A409VYF4"/>
<sequence length="223" mass="24814">MAAIGSRAVTVLRANNLPLLKHKWGKERRFYATITDGTRTKKSKSIHSLKHQFRKDTFIGSLDIKAESRTEASFPIACEAAPNLAVVLTVDTSQLVQATKHAICDANQALSGMHILEEWKGTVKNIQWVMDIVSDVAGMNPYAQMAWHALSSVPKLLLAQLEHDENVQALVDAMRSTFDLAQAEDLLKAIKPNSNQALVLKVMLRHIKICSEVIKRSAEDKEF</sequence>
<accession>A0A409VYF4</accession>
<organism evidence="1 2">
    <name type="scientific">Psilocybe cyanescens</name>
    <dbReference type="NCBI Taxonomy" id="93625"/>
    <lineage>
        <taxon>Eukaryota</taxon>
        <taxon>Fungi</taxon>
        <taxon>Dikarya</taxon>
        <taxon>Basidiomycota</taxon>
        <taxon>Agaricomycotina</taxon>
        <taxon>Agaricomycetes</taxon>
        <taxon>Agaricomycetidae</taxon>
        <taxon>Agaricales</taxon>
        <taxon>Agaricineae</taxon>
        <taxon>Strophariaceae</taxon>
        <taxon>Psilocybe</taxon>
    </lineage>
</organism>
<evidence type="ECO:0000313" key="2">
    <source>
        <dbReference type="Proteomes" id="UP000283269"/>
    </source>
</evidence>
<dbReference type="Proteomes" id="UP000283269">
    <property type="component" value="Unassembled WGS sequence"/>
</dbReference>
<gene>
    <name evidence="1" type="ORF">CVT25_001421</name>
</gene>
<feature type="non-terminal residue" evidence="1">
    <location>
        <position position="223"/>
    </location>
</feature>
<comment type="caution">
    <text evidence="1">The sequence shown here is derived from an EMBL/GenBank/DDBJ whole genome shotgun (WGS) entry which is preliminary data.</text>
</comment>